<sequence>MEANQLEDSKSSSEETDRSEQSNDDMGTGRSYECVFCKRGFTTAQALGGHMNIHRKDRAKSRPSSVPIVSGKADENLNYASLMSYSYPPIQSQPHYSMVPEVHVSYQAFFPAPGWGFRPPHTHHSDELYVDNSQHLNPFGEDWPSSLNLRIGPSRVDDENKKTDGSSQEDELDLELRLGHDP</sequence>
<dbReference type="PANTHER" id="PTHR45801:SF117">
    <property type="entry name" value="OS07G0417400 PROTEIN"/>
    <property type="match status" value="1"/>
</dbReference>
<dbReference type="SMR" id="A0A061DQ22"/>
<dbReference type="Gene3D" id="3.30.160.60">
    <property type="entry name" value="Classic Zinc Finger"/>
    <property type="match status" value="1"/>
</dbReference>
<evidence type="ECO:0000256" key="2">
    <source>
        <dbReference type="ARBA" id="ARBA00022723"/>
    </source>
</evidence>
<gene>
    <name evidence="11" type="ORF">TCM_004127</name>
</gene>
<evidence type="ECO:0000256" key="1">
    <source>
        <dbReference type="ARBA" id="ARBA00004123"/>
    </source>
</evidence>
<keyword evidence="3 8" id="KW-0863">Zinc-finger</keyword>
<dbReference type="Gramene" id="Tc01v2_t021900.1">
    <property type="protein sequence ID" value="Tc01v2_p021900.1"/>
    <property type="gene ID" value="Tc01v2_g021900"/>
</dbReference>
<dbReference type="AlphaFoldDB" id="A0A061DQ22"/>
<dbReference type="OrthoDB" id="780709at2759"/>
<keyword evidence="6" id="KW-0804">Transcription</keyword>
<accession>A0A061DQ22</accession>
<keyword evidence="4" id="KW-0862">Zinc</keyword>
<dbReference type="InterPro" id="IPR013087">
    <property type="entry name" value="Znf_C2H2_type"/>
</dbReference>
<keyword evidence="12" id="KW-1185">Reference proteome</keyword>
<evidence type="ECO:0000256" key="8">
    <source>
        <dbReference type="PROSITE-ProRule" id="PRU00042"/>
    </source>
</evidence>
<feature type="region of interest" description="Disordered" evidence="9">
    <location>
        <begin position="1"/>
        <end position="30"/>
    </location>
</feature>
<feature type="compositionally biased region" description="Basic and acidic residues" evidence="9">
    <location>
        <begin position="155"/>
        <end position="164"/>
    </location>
</feature>
<feature type="domain" description="C2H2-type" evidence="10">
    <location>
        <begin position="32"/>
        <end position="59"/>
    </location>
</feature>
<evidence type="ECO:0000256" key="7">
    <source>
        <dbReference type="ARBA" id="ARBA00023242"/>
    </source>
</evidence>
<keyword evidence="7" id="KW-0539">Nucleus</keyword>
<dbReference type="PANTHER" id="PTHR45801">
    <property type="entry name" value="OS07G0101800 PROTEIN"/>
    <property type="match status" value="1"/>
</dbReference>
<name>A0A061DQ22_THECC</name>
<evidence type="ECO:0000313" key="12">
    <source>
        <dbReference type="Proteomes" id="UP000026915"/>
    </source>
</evidence>
<evidence type="ECO:0000256" key="5">
    <source>
        <dbReference type="ARBA" id="ARBA00023015"/>
    </source>
</evidence>
<feature type="region of interest" description="Disordered" evidence="9">
    <location>
        <begin position="141"/>
        <end position="182"/>
    </location>
</feature>
<evidence type="ECO:0000259" key="10">
    <source>
        <dbReference type="PROSITE" id="PS50157"/>
    </source>
</evidence>
<dbReference type="STRING" id="3641.A0A061DQ22"/>
<comment type="subcellular location">
    <subcellularLocation>
        <location evidence="1">Nucleus</location>
    </subcellularLocation>
</comment>
<dbReference type="PROSITE" id="PS50157">
    <property type="entry name" value="ZINC_FINGER_C2H2_2"/>
    <property type="match status" value="1"/>
</dbReference>
<protein>
    <submittedName>
        <fullName evidence="11">C2H2 and C2HC zinc fingers superfamily protein, putative</fullName>
    </submittedName>
</protein>
<evidence type="ECO:0000313" key="11">
    <source>
        <dbReference type="EMBL" id="EOX94522.1"/>
    </source>
</evidence>
<dbReference type="EMBL" id="CM001879">
    <property type="protein sequence ID" value="EOX94522.1"/>
    <property type="molecule type" value="Genomic_DNA"/>
</dbReference>
<dbReference type="InterPro" id="IPR036236">
    <property type="entry name" value="Znf_C2H2_sf"/>
</dbReference>
<feature type="compositionally biased region" description="Basic and acidic residues" evidence="9">
    <location>
        <begin position="7"/>
        <end position="21"/>
    </location>
</feature>
<dbReference type="GO" id="GO:0005634">
    <property type="term" value="C:nucleus"/>
    <property type="evidence" value="ECO:0007669"/>
    <property type="project" value="UniProtKB-SubCell"/>
</dbReference>
<evidence type="ECO:0000256" key="9">
    <source>
        <dbReference type="SAM" id="MobiDB-lite"/>
    </source>
</evidence>
<evidence type="ECO:0000256" key="3">
    <source>
        <dbReference type="ARBA" id="ARBA00022771"/>
    </source>
</evidence>
<dbReference type="PROSITE" id="PS00028">
    <property type="entry name" value="ZINC_FINGER_C2H2_1"/>
    <property type="match status" value="1"/>
</dbReference>
<keyword evidence="2" id="KW-0479">Metal-binding</keyword>
<evidence type="ECO:0000256" key="6">
    <source>
        <dbReference type="ARBA" id="ARBA00023163"/>
    </source>
</evidence>
<dbReference type="HOGENOM" id="CLU_068782_1_1_1"/>
<dbReference type="SUPFAM" id="SSF57667">
    <property type="entry name" value="beta-beta-alpha zinc fingers"/>
    <property type="match status" value="1"/>
</dbReference>
<reference evidence="11 12" key="1">
    <citation type="journal article" date="2013" name="Genome Biol.">
        <title>The genome sequence of the most widely cultivated cacao type and its use to identify candidate genes regulating pod color.</title>
        <authorList>
            <person name="Motamayor J.C."/>
            <person name="Mockaitis K."/>
            <person name="Schmutz J."/>
            <person name="Haiminen N."/>
            <person name="Iii D.L."/>
            <person name="Cornejo O."/>
            <person name="Findley S.D."/>
            <person name="Zheng P."/>
            <person name="Utro F."/>
            <person name="Royaert S."/>
            <person name="Saski C."/>
            <person name="Jenkins J."/>
            <person name="Podicheti R."/>
            <person name="Zhao M."/>
            <person name="Scheffler B.E."/>
            <person name="Stack J.C."/>
            <person name="Feltus F.A."/>
            <person name="Mustiga G.M."/>
            <person name="Amores F."/>
            <person name="Phillips W."/>
            <person name="Marelli J.P."/>
            <person name="May G.D."/>
            <person name="Shapiro H."/>
            <person name="Ma J."/>
            <person name="Bustamante C.D."/>
            <person name="Schnell R.J."/>
            <person name="Main D."/>
            <person name="Gilbert D."/>
            <person name="Parida L."/>
            <person name="Kuhn D.N."/>
        </authorList>
    </citation>
    <scope>NUCLEOTIDE SEQUENCE [LARGE SCALE GENOMIC DNA]</scope>
    <source>
        <strain evidence="12">cv. Matina 1-6</strain>
    </source>
</reference>
<dbReference type="KEGG" id="tcc:18613190"/>
<dbReference type="GO" id="GO:0008270">
    <property type="term" value="F:zinc ion binding"/>
    <property type="evidence" value="ECO:0007669"/>
    <property type="project" value="UniProtKB-KW"/>
</dbReference>
<proteinExistence type="predicted"/>
<evidence type="ECO:0000256" key="4">
    <source>
        <dbReference type="ARBA" id="ARBA00022833"/>
    </source>
</evidence>
<dbReference type="InParanoid" id="A0A061DQ22"/>
<dbReference type="Pfam" id="PF13912">
    <property type="entry name" value="zf-C2H2_6"/>
    <property type="match status" value="1"/>
</dbReference>
<dbReference type="eggNOG" id="ENOG502S8N0">
    <property type="taxonomic scope" value="Eukaryota"/>
</dbReference>
<keyword evidence="5" id="KW-0805">Transcription regulation</keyword>
<organism evidence="11 12">
    <name type="scientific">Theobroma cacao</name>
    <name type="common">Cacao</name>
    <name type="synonym">Cocoa</name>
    <dbReference type="NCBI Taxonomy" id="3641"/>
    <lineage>
        <taxon>Eukaryota</taxon>
        <taxon>Viridiplantae</taxon>
        <taxon>Streptophyta</taxon>
        <taxon>Embryophyta</taxon>
        <taxon>Tracheophyta</taxon>
        <taxon>Spermatophyta</taxon>
        <taxon>Magnoliopsida</taxon>
        <taxon>eudicotyledons</taxon>
        <taxon>Gunneridae</taxon>
        <taxon>Pentapetalae</taxon>
        <taxon>rosids</taxon>
        <taxon>malvids</taxon>
        <taxon>Malvales</taxon>
        <taxon>Malvaceae</taxon>
        <taxon>Byttnerioideae</taxon>
        <taxon>Theobroma</taxon>
    </lineage>
</organism>
<dbReference type="Gramene" id="EOX94522">
    <property type="protein sequence ID" value="EOX94522"/>
    <property type="gene ID" value="TCM_004127"/>
</dbReference>
<dbReference type="Proteomes" id="UP000026915">
    <property type="component" value="Chromosome 1"/>
</dbReference>
<dbReference type="InterPro" id="IPR052426">
    <property type="entry name" value="Plant_dev_regulator"/>
</dbReference>
<dbReference type="OMA" id="HANYVSE"/>